<dbReference type="InterPro" id="IPR011335">
    <property type="entry name" value="Restrct_endonuc-II-like"/>
</dbReference>
<accession>A0ABS7UZG7</accession>
<name>A0ABS7UZG7_9BACI</name>
<dbReference type="Proteomes" id="UP001165287">
    <property type="component" value="Unassembled WGS sequence"/>
</dbReference>
<dbReference type="SMART" id="SM00910">
    <property type="entry name" value="HIRAN"/>
    <property type="match status" value="1"/>
</dbReference>
<organism evidence="4 5">
    <name type="scientific">Metabacillus rhizolycopersici</name>
    <dbReference type="NCBI Taxonomy" id="2875709"/>
    <lineage>
        <taxon>Bacteria</taxon>
        <taxon>Bacillati</taxon>
        <taxon>Bacillota</taxon>
        <taxon>Bacilli</taxon>
        <taxon>Bacillales</taxon>
        <taxon>Bacillaceae</taxon>
        <taxon>Metabacillus</taxon>
    </lineage>
</organism>
<keyword evidence="2" id="KW-0378">Hydrolase</keyword>
<evidence type="ECO:0000313" key="5">
    <source>
        <dbReference type="Proteomes" id="UP001165287"/>
    </source>
</evidence>
<sequence>MKFRKDLNIVFRSSWEANFARILNCLNIKWEYEKESFQLKDGYYFPDFFLPNNVIVEIKGFWDSESRTKVNSFIEMHKDYKLYTIDADMLISLERLFKQHIEEWEDEKITVTKEVLPVVGITLSQRKTFVSVLQTGDKLYLKRDPENPYDRNAIQVLNKDGKQIGFIAKEWASIYASKLDIGMTFAVTIRSKEEKVIRVNVERENIHENKIYDFLSNSYAI</sequence>
<evidence type="ECO:0000313" key="4">
    <source>
        <dbReference type="EMBL" id="MBZ5753728.1"/>
    </source>
</evidence>
<dbReference type="RefSeq" id="WP_224142136.1">
    <property type="nucleotide sequence ID" value="NZ_JAIQUM010000144.1"/>
</dbReference>
<dbReference type="InterPro" id="IPR014905">
    <property type="entry name" value="HIRAN"/>
</dbReference>
<evidence type="ECO:0000256" key="2">
    <source>
        <dbReference type="ARBA" id="ARBA00022801"/>
    </source>
</evidence>
<dbReference type="SUPFAM" id="SSF52980">
    <property type="entry name" value="Restriction endonuclease-like"/>
    <property type="match status" value="1"/>
</dbReference>
<keyword evidence="5" id="KW-1185">Reference proteome</keyword>
<dbReference type="InterPro" id="IPR008029">
    <property type="entry name" value="Phage_T7_Gp3_endoDNaseI"/>
</dbReference>
<dbReference type="Pfam" id="PF08797">
    <property type="entry name" value="HIRAN"/>
    <property type="match status" value="1"/>
</dbReference>
<gene>
    <name evidence="4" type="ORF">K9V48_26820</name>
</gene>
<feature type="domain" description="HIRAN" evidence="3">
    <location>
        <begin position="113"/>
        <end position="213"/>
    </location>
</feature>
<dbReference type="Gene3D" id="3.40.960.10">
    <property type="entry name" value="VSR Endonuclease"/>
    <property type="match status" value="1"/>
</dbReference>
<dbReference type="Gene3D" id="3.30.70.2330">
    <property type="match status" value="1"/>
</dbReference>
<proteinExistence type="predicted"/>
<evidence type="ECO:0000256" key="1">
    <source>
        <dbReference type="ARBA" id="ARBA00022723"/>
    </source>
</evidence>
<keyword evidence="1" id="KW-0479">Metal-binding</keyword>
<protein>
    <submittedName>
        <fullName evidence="4">HIRAN domain-containing protein</fullName>
    </submittedName>
</protein>
<comment type="caution">
    <text evidence="4">The sequence shown here is derived from an EMBL/GenBank/DDBJ whole genome shotgun (WGS) entry which is preliminary data.</text>
</comment>
<evidence type="ECO:0000259" key="3">
    <source>
        <dbReference type="SMART" id="SM00910"/>
    </source>
</evidence>
<reference evidence="4" key="1">
    <citation type="submission" date="2024-05" db="EMBL/GenBank/DDBJ databases">
        <title>Metabacillus sp. nov., isolated from the rhizosphere soil of tomato plants.</title>
        <authorList>
            <person name="Ma R."/>
        </authorList>
    </citation>
    <scope>NUCLEOTIDE SEQUENCE</scope>
    <source>
        <strain evidence="4">DBTR6</strain>
    </source>
</reference>
<dbReference type="EMBL" id="JAIQUM010000144">
    <property type="protein sequence ID" value="MBZ5753728.1"/>
    <property type="molecule type" value="Genomic_DNA"/>
</dbReference>
<dbReference type="Pfam" id="PF05367">
    <property type="entry name" value="Phage_endo_I"/>
    <property type="match status" value="1"/>
</dbReference>